<dbReference type="EMBL" id="GEDC01008130">
    <property type="protein sequence ID" value="JAS29168.1"/>
    <property type="molecule type" value="Transcribed_RNA"/>
</dbReference>
<reference evidence="2" key="1">
    <citation type="submission" date="2015-12" db="EMBL/GenBank/DDBJ databases">
        <title>De novo transcriptome assembly of four potential Pierce s Disease insect vectors from Arizona vineyards.</title>
        <authorList>
            <person name="Tassone E.E."/>
        </authorList>
    </citation>
    <scope>NUCLEOTIDE SEQUENCE</scope>
</reference>
<proteinExistence type="predicted"/>
<gene>
    <name evidence="2" type="ORF">g.267</name>
</gene>
<feature type="chain" id="PRO_5008581656" description="DUF4794 domain-containing protein" evidence="1">
    <location>
        <begin position="25"/>
        <end position="168"/>
    </location>
</feature>
<sequence>MGTHNISLSNQLILLLCILYPLMAHSTPEIWKFYTANGKRVQPVFIDDTRLPLKLSSQLRTRRQVVISPNTRIGSPVITPRQIQSIPRGSPDIPTPAIVPRPIDPQEEMLRSERINQGFERMLQFVTIAGQIDSYLSDRAKSFIGRLHSITNDDDNYRLQSRRTKCNN</sequence>
<evidence type="ECO:0008006" key="3">
    <source>
        <dbReference type="Google" id="ProtNLM"/>
    </source>
</evidence>
<accession>A0A1B6DU26</accession>
<feature type="signal peptide" evidence="1">
    <location>
        <begin position="1"/>
        <end position="24"/>
    </location>
</feature>
<protein>
    <recommendedName>
        <fullName evidence="3">DUF4794 domain-containing protein</fullName>
    </recommendedName>
</protein>
<organism evidence="2">
    <name type="scientific">Clastoptera arizonana</name>
    <name type="common">Arizona spittle bug</name>
    <dbReference type="NCBI Taxonomy" id="38151"/>
    <lineage>
        <taxon>Eukaryota</taxon>
        <taxon>Metazoa</taxon>
        <taxon>Ecdysozoa</taxon>
        <taxon>Arthropoda</taxon>
        <taxon>Hexapoda</taxon>
        <taxon>Insecta</taxon>
        <taxon>Pterygota</taxon>
        <taxon>Neoptera</taxon>
        <taxon>Paraneoptera</taxon>
        <taxon>Hemiptera</taxon>
        <taxon>Auchenorrhyncha</taxon>
        <taxon>Cercopoidea</taxon>
        <taxon>Clastopteridae</taxon>
        <taxon>Clastoptera</taxon>
    </lineage>
</organism>
<dbReference type="AlphaFoldDB" id="A0A1B6DU26"/>
<keyword evidence="1" id="KW-0732">Signal</keyword>
<name>A0A1B6DU26_9HEMI</name>
<evidence type="ECO:0000256" key="1">
    <source>
        <dbReference type="SAM" id="SignalP"/>
    </source>
</evidence>
<evidence type="ECO:0000313" key="2">
    <source>
        <dbReference type="EMBL" id="JAS29168.1"/>
    </source>
</evidence>